<evidence type="ECO:0000313" key="3">
    <source>
        <dbReference type="Proteomes" id="UP001597519"/>
    </source>
</evidence>
<feature type="transmembrane region" description="Helical" evidence="1">
    <location>
        <begin position="51"/>
        <end position="75"/>
    </location>
</feature>
<evidence type="ECO:0008006" key="4">
    <source>
        <dbReference type="Google" id="ProtNLM"/>
    </source>
</evidence>
<proteinExistence type="predicted"/>
<dbReference type="RefSeq" id="WP_377772363.1">
    <property type="nucleotide sequence ID" value="NZ_JBHUOQ010000001.1"/>
</dbReference>
<feature type="transmembrane region" description="Helical" evidence="1">
    <location>
        <begin position="369"/>
        <end position="389"/>
    </location>
</feature>
<evidence type="ECO:0000313" key="2">
    <source>
        <dbReference type="EMBL" id="MFD2829922.1"/>
    </source>
</evidence>
<feature type="transmembrane region" description="Helical" evidence="1">
    <location>
        <begin position="340"/>
        <end position="357"/>
    </location>
</feature>
<feature type="transmembrane region" description="Helical" evidence="1">
    <location>
        <begin position="251"/>
        <end position="270"/>
    </location>
</feature>
<feature type="transmembrane region" description="Helical" evidence="1">
    <location>
        <begin position="209"/>
        <end position="231"/>
    </location>
</feature>
<feature type="transmembrane region" description="Helical" evidence="1">
    <location>
        <begin position="314"/>
        <end position="334"/>
    </location>
</feature>
<gene>
    <name evidence="2" type="ORF">ACFSX4_05525</name>
</gene>
<sequence length="418" mass="48363">MFIIWVTLILILSISYIFNILMDSTLYITAGFIMSVSLFFMFTLMKNYTRFFLILFTSFLVRLLFLFIDVFNLYALPHTGDDTENFYKTGQLIGENLYLLQSEVYGGIYSKFLGVIFNIYGDDRIFAQFLNIIFAMTAILLMIEIFKKLEIPVRVQMICVALMAFFPHSLIFSSILLRESLISLFVVLSLYFFISWFKGSKGIHAVVSVLFLVVAALFHSAVIGAVIGYVYAFIFYDRTYHRFNVSLRSVIPFVLFTGFFIYILTFPEVIENWPLFNKFSQSLNQNDNLYEAFTSTRGEAAYLTNININNMFQLILFTPVKVIYFIGSPMPWSFRNLNDILSFFLDGVFYLSVLAVGVRHFPLIRKHPLLFIIMISIAAGWIVFGLGISNAGTAIRHRFKFFYMVVVFLSVFLTKKDE</sequence>
<dbReference type="Proteomes" id="UP001597519">
    <property type="component" value="Unassembled WGS sequence"/>
</dbReference>
<keyword evidence="3" id="KW-1185">Reference proteome</keyword>
<comment type="caution">
    <text evidence="2">The sequence shown here is derived from an EMBL/GenBank/DDBJ whole genome shotgun (WGS) entry which is preliminary data.</text>
</comment>
<feature type="transmembrane region" description="Helical" evidence="1">
    <location>
        <begin position="155"/>
        <end position="175"/>
    </location>
</feature>
<organism evidence="2 3">
    <name type="scientific">Corticicoccus populi</name>
    <dbReference type="NCBI Taxonomy" id="1812821"/>
    <lineage>
        <taxon>Bacteria</taxon>
        <taxon>Bacillati</taxon>
        <taxon>Bacillota</taxon>
        <taxon>Bacilli</taxon>
        <taxon>Bacillales</taxon>
        <taxon>Staphylococcaceae</taxon>
        <taxon>Corticicoccus</taxon>
    </lineage>
</organism>
<keyword evidence="1" id="KW-0472">Membrane</keyword>
<keyword evidence="1" id="KW-0812">Transmembrane</keyword>
<feature type="transmembrane region" description="Helical" evidence="1">
    <location>
        <begin position="395"/>
        <end position="414"/>
    </location>
</feature>
<feature type="transmembrane region" description="Helical" evidence="1">
    <location>
        <begin position="25"/>
        <end position="44"/>
    </location>
</feature>
<accession>A0ABW5WV82</accession>
<evidence type="ECO:0000256" key="1">
    <source>
        <dbReference type="SAM" id="Phobius"/>
    </source>
</evidence>
<dbReference type="EMBL" id="JBHUOQ010000001">
    <property type="protein sequence ID" value="MFD2829922.1"/>
    <property type="molecule type" value="Genomic_DNA"/>
</dbReference>
<protein>
    <recommendedName>
        <fullName evidence="4">Glycosyltransferase RgtA/B/C/D-like domain-containing protein</fullName>
    </recommendedName>
</protein>
<name>A0ABW5WV82_9STAP</name>
<reference evidence="3" key="1">
    <citation type="journal article" date="2019" name="Int. J. Syst. Evol. Microbiol.">
        <title>The Global Catalogue of Microorganisms (GCM) 10K type strain sequencing project: providing services to taxonomists for standard genome sequencing and annotation.</title>
        <authorList>
            <consortium name="The Broad Institute Genomics Platform"/>
            <consortium name="The Broad Institute Genome Sequencing Center for Infectious Disease"/>
            <person name="Wu L."/>
            <person name="Ma J."/>
        </authorList>
    </citation>
    <scope>NUCLEOTIDE SEQUENCE [LARGE SCALE GENOMIC DNA]</scope>
    <source>
        <strain evidence="3">KCTC 33575</strain>
    </source>
</reference>
<keyword evidence="1" id="KW-1133">Transmembrane helix</keyword>
<feature type="transmembrane region" description="Helical" evidence="1">
    <location>
        <begin position="181"/>
        <end position="197"/>
    </location>
</feature>
<feature type="transmembrane region" description="Helical" evidence="1">
    <location>
        <begin position="125"/>
        <end position="143"/>
    </location>
</feature>